<accession>A0AAW0ZEW5</accession>
<evidence type="ECO:0000313" key="1">
    <source>
        <dbReference type="EMBL" id="KAK9295123.1"/>
    </source>
</evidence>
<gene>
    <name evidence="1" type="ORF">QLX08_010469</name>
</gene>
<dbReference type="Proteomes" id="UP001432146">
    <property type="component" value="Unassembled WGS sequence"/>
</dbReference>
<name>A0AAW0ZEW5_9HYME</name>
<comment type="caution">
    <text evidence="1">The sequence shown here is derived from an EMBL/GenBank/DDBJ whole genome shotgun (WGS) entry which is preliminary data.</text>
</comment>
<proteinExistence type="predicted"/>
<keyword evidence="2" id="KW-1185">Reference proteome</keyword>
<sequence>MYIVIYHEEESVTCRVSRRSITCVLTRSYRQAKRLQVGLKQGTNRGAEFADYTTIRCARNKIVYEAGAPGSPINFHRNKQGVSHLASGVAATPFNPLPLDTGGGR</sequence>
<dbReference type="EMBL" id="JAWNGG020000284">
    <property type="protein sequence ID" value="KAK9295123.1"/>
    <property type="molecule type" value="Genomic_DNA"/>
</dbReference>
<protein>
    <submittedName>
        <fullName evidence="1">Uncharacterized protein</fullName>
    </submittedName>
</protein>
<organism evidence="1 2">
    <name type="scientific">Tetragonisca angustula</name>
    <dbReference type="NCBI Taxonomy" id="166442"/>
    <lineage>
        <taxon>Eukaryota</taxon>
        <taxon>Metazoa</taxon>
        <taxon>Ecdysozoa</taxon>
        <taxon>Arthropoda</taxon>
        <taxon>Hexapoda</taxon>
        <taxon>Insecta</taxon>
        <taxon>Pterygota</taxon>
        <taxon>Neoptera</taxon>
        <taxon>Endopterygota</taxon>
        <taxon>Hymenoptera</taxon>
        <taxon>Apocrita</taxon>
        <taxon>Aculeata</taxon>
        <taxon>Apoidea</taxon>
        <taxon>Anthophila</taxon>
        <taxon>Apidae</taxon>
        <taxon>Tetragonisca</taxon>
    </lineage>
</organism>
<dbReference type="AlphaFoldDB" id="A0AAW0ZEW5"/>
<reference evidence="1 2" key="1">
    <citation type="submission" date="2024-05" db="EMBL/GenBank/DDBJ databases">
        <title>The nuclear and mitochondrial genome assemblies of Tetragonisca angustula (Apidae: Meliponini), a tiny yet remarkable pollinator in the Neotropics.</title>
        <authorList>
            <person name="Ferrari R."/>
            <person name="Ricardo P.C."/>
            <person name="Dias F.C."/>
            <person name="Araujo N.S."/>
            <person name="Soares D.O."/>
            <person name="Zhou Q.-S."/>
            <person name="Zhu C.-D."/>
            <person name="Coutinho L."/>
            <person name="Airas M.C."/>
            <person name="Batista T.M."/>
        </authorList>
    </citation>
    <scope>NUCLEOTIDE SEQUENCE [LARGE SCALE GENOMIC DNA]</scope>
    <source>
        <strain evidence="1">ASF017062</strain>
        <tissue evidence="1">Abdomen</tissue>
    </source>
</reference>
<evidence type="ECO:0000313" key="2">
    <source>
        <dbReference type="Proteomes" id="UP001432146"/>
    </source>
</evidence>